<reference evidence="6" key="1">
    <citation type="submission" date="2016-06" db="UniProtKB">
        <authorList>
            <consortium name="WormBaseParasite"/>
        </authorList>
    </citation>
    <scope>IDENTIFICATION</scope>
</reference>
<dbReference type="Proteomes" id="UP000270296">
    <property type="component" value="Unassembled WGS sequence"/>
</dbReference>
<evidence type="ECO:0000256" key="1">
    <source>
        <dbReference type="ARBA" id="ARBA00022723"/>
    </source>
</evidence>
<accession>A0A183IUA7</accession>
<dbReference type="PANTHER" id="PTHR11474:SF126">
    <property type="entry name" value="TYROSINASE-LIKE PROTEIN TYR-1-RELATED"/>
    <property type="match status" value="1"/>
</dbReference>
<dbReference type="InterPro" id="IPR003609">
    <property type="entry name" value="Pan_app"/>
</dbReference>
<evidence type="ECO:0000256" key="2">
    <source>
        <dbReference type="ARBA" id="ARBA00023008"/>
    </source>
</evidence>
<dbReference type="OrthoDB" id="6132182at2759"/>
<dbReference type="EMBL" id="UZAM01010414">
    <property type="protein sequence ID" value="VDP12256.1"/>
    <property type="molecule type" value="Genomic_DNA"/>
</dbReference>
<protein>
    <submittedName>
        <fullName evidence="6">Apple domain-containing protein</fullName>
    </submittedName>
</protein>
<organism evidence="6">
    <name type="scientific">Soboliphyme baturini</name>
    <dbReference type="NCBI Taxonomy" id="241478"/>
    <lineage>
        <taxon>Eukaryota</taxon>
        <taxon>Metazoa</taxon>
        <taxon>Ecdysozoa</taxon>
        <taxon>Nematoda</taxon>
        <taxon>Enoplea</taxon>
        <taxon>Dorylaimia</taxon>
        <taxon>Dioctophymatida</taxon>
        <taxon>Dioctophymatoidea</taxon>
        <taxon>Soboliphymatidae</taxon>
        <taxon>Soboliphyme</taxon>
    </lineage>
</organism>
<dbReference type="WBParaSite" id="SBAD_0000747101-mRNA-1">
    <property type="protein sequence ID" value="SBAD_0000747101-mRNA-1"/>
    <property type="gene ID" value="SBAD_0000747101"/>
</dbReference>
<dbReference type="InterPro" id="IPR008922">
    <property type="entry name" value="Di-copper_centre_dom_sf"/>
</dbReference>
<dbReference type="AlphaFoldDB" id="A0A183IUA7"/>
<dbReference type="Gene3D" id="1.10.1280.10">
    <property type="entry name" value="Di-copper center containing domain from catechol oxidase"/>
    <property type="match status" value="1"/>
</dbReference>
<dbReference type="Pfam" id="PF00264">
    <property type="entry name" value="Tyrosinase"/>
    <property type="match status" value="1"/>
</dbReference>
<dbReference type="CDD" id="cd01099">
    <property type="entry name" value="PAN_AP_HGF"/>
    <property type="match status" value="1"/>
</dbReference>
<dbReference type="SUPFAM" id="SSF48056">
    <property type="entry name" value="Di-copper centre-containing domain"/>
    <property type="match status" value="1"/>
</dbReference>
<dbReference type="SUPFAM" id="SSF57414">
    <property type="entry name" value="Hairpin loop containing domain-like"/>
    <property type="match status" value="1"/>
</dbReference>
<dbReference type="Pfam" id="PF00024">
    <property type="entry name" value="PAN_1"/>
    <property type="match status" value="1"/>
</dbReference>
<dbReference type="PROSITE" id="PS50948">
    <property type="entry name" value="PAN"/>
    <property type="match status" value="1"/>
</dbReference>
<keyword evidence="1" id="KW-0479">Metal-binding</keyword>
<feature type="domain" description="Apple" evidence="3">
    <location>
        <begin position="507"/>
        <end position="587"/>
    </location>
</feature>
<dbReference type="GO" id="GO:0016491">
    <property type="term" value="F:oxidoreductase activity"/>
    <property type="evidence" value="ECO:0007669"/>
    <property type="project" value="InterPro"/>
</dbReference>
<proteinExistence type="predicted"/>
<keyword evidence="2" id="KW-0186">Copper</keyword>
<keyword evidence="5" id="KW-1185">Reference proteome</keyword>
<dbReference type="InterPro" id="IPR002227">
    <property type="entry name" value="Tyrosinase_Cu-bd"/>
</dbReference>
<dbReference type="PANTHER" id="PTHR11474">
    <property type="entry name" value="TYROSINASE FAMILY MEMBER"/>
    <property type="match status" value="1"/>
</dbReference>
<name>A0A183IUA7_9BILA</name>
<gene>
    <name evidence="4" type="ORF">SBAD_LOCUS7204</name>
</gene>
<dbReference type="GO" id="GO:0046872">
    <property type="term" value="F:metal ion binding"/>
    <property type="evidence" value="ECO:0007669"/>
    <property type="project" value="UniProtKB-KW"/>
</dbReference>
<evidence type="ECO:0000259" key="3">
    <source>
        <dbReference type="PROSITE" id="PS50948"/>
    </source>
</evidence>
<dbReference type="SMART" id="SM00473">
    <property type="entry name" value="PAN_AP"/>
    <property type="match status" value="1"/>
</dbReference>
<sequence length="594" mass="67991">MSDEERRRFHDALQKLRHSKIDGVSKEEVLLIAFQQATGRGSDYGTAFLPLHRHFLNIIERALRTEDPQVALPYCDFSLDGALNQAADSVLWAKNLYGLYSDSNYRILNLSRIIRELKYPFKTNWMFKPFQRCVDPFYETASLRYPWIGGYQLHDAANRVFDPLLLLYHSFVEFLWETVRNDQSSDLSKCRAEYRLTVKNTHHLLGSLDSLLNSNTTVAYEYEPRPKCSLVDPLCKSDYLFCFGMTVSCISKIRLGGNCSGFEEEPDACYGSFCFNGQCNIIDDEMVQPEVSRPHESDSEVNVGQKEKKCDCLCNISRPATPPAEKLAHHDAKNPNANVPHQVWFTVTVLSGLLPAKTKYRVMANVEVEGLTYEENFSGVVFERSTYPFYLGATLVPVKNPQLAEDKRTISWISVTAEKTKKPCETFCYNPSSKIYKSCDAEMVLEYGPGANSTVPYFADAMEAVYYGWNNDTSARAVDHFLFLCKYGGEEEHIEADTQHVQDVRQCTFERWDNYLLIGFAAAVFRNVDLQVCKRLCAANEMGVECASLIYWPMTENCVLNSESRLTKPNLFEKFPTQDVVYMDYYCEDLKPYE</sequence>
<reference evidence="4 5" key="2">
    <citation type="submission" date="2018-11" db="EMBL/GenBank/DDBJ databases">
        <authorList>
            <consortium name="Pathogen Informatics"/>
        </authorList>
    </citation>
    <scope>NUCLEOTIDE SEQUENCE [LARGE SCALE GENOMIC DNA]</scope>
</reference>
<dbReference type="Gene3D" id="3.50.4.10">
    <property type="entry name" value="Hepatocyte Growth Factor"/>
    <property type="match status" value="1"/>
</dbReference>
<evidence type="ECO:0000313" key="5">
    <source>
        <dbReference type="Proteomes" id="UP000270296"/>
    </source>
</evidence>
<dbReference type="InterPro" id="IPR050316">
    <property type="entry name" value="Tyrosinase/Hemocyanin"/>
</dbReference>
<evidence type="ECO:0000313" key="6">
    <source>
        <dbReference type="WBParaSite" id="SBAD_0000747101-mRNA-1"/>
    </source>
</evidence>
<evidence type="ECO:0000313" key="4">
    <source>
        <dbReference type="EMBL" id="VDP12256.1"/>
    </source>
</evidence>